<evidence type="ECO:0000313" key="2">
    <source>
        <dbReference type="EMBL" id="SAM03352.1"/>
    </source>
</evidence>
<reference evidence="2" key="1">
    <citation type="submission" date="2016-04" db="EMBL/GenBank/DDBJ databases">
        <authorList>
            <person name="Evans L.H."/>
            <person name="Alamgir A."/>
            <person name="Owens N."/>
            <person name="Weber N.D."/>
            <person name="Virtaneva K."/>
            <person name="Barbian K."/>
            <person name="Babar A."/>
            <person name="Rosenke K."/>
        </authorList>
    </citation>
    <scope>NUCLEOTIDE SEQUENCE [LARGE SCALE GENOMIC DNA]</scope>
    <source>
        <strain evidence="2">CBS 101.48</strain>
    </source>
</reference>
<dbReference type="STRING" id="4829.A0A168Q1J4"/>
<dbReference type="OrthoDB" id="2289628at2759"/>
<dbReference type="InParanoid" id="A0A168Q1J4"/>
<dbReference type="AlphaFoldDB" id="A0A168Q1J4"/>
<dbReference type="GO" id="GO:0005689">
    <property type="term" value="C:U12-type spliceosomal complex"/>
    <property type="evidence" value="ECO:0007669"/>
    <property type="project" value="TreeGrafter"/>
</dbReference>
<proteinExistence type="predicted"/>
<dbReference type="InterPro" id="IPR031974">
    <property type="entry name" value="PDCD7"/>
</dbReference>
<dbReference type="PANTHER" id="PTHR48190:SF2">
    <property type="entry name" value="PROGRAMMED CELL DEATH PROTEIN 7"/>
    <property type="match status" value="1"/>
</dbReference>
<organism evidence="2">
    <name type="scientific">Absidia glauca</name>
    <name type="common">Pin mould</name>
    <dbReference type="NCBI Taxonomy" id="4829"/>
    <lineage>
        <taxon>Eukaryota</taxon>
        <taxon>Fungi</taxon>
        <taxon>Fungi incertae sedis</taxon>
        <taxon>Mucoromycota</taxon>
        <taxon>Mucoromycotina</taxon>
        <taxon>Mucoromycetes</taxon>
        <taxon>Mucorales</taxon>
        <taxon>Cunninghamellaceae</taxon>
        <taxon>Absidia</taxon>
    </lineage>
</organism>
<dbReference type="Proteomes" id="UP000078561">
    <property type="component" value="Unassembled WGS sequence"/>
</dbReference>
<dbReference type="Pfam" id="PF16021">
    <property type="entry name" value="PDCD7"/>
    <property type="match status" value="1"/>
</dbReference>
<dbReference type="EMBL" id="LT554077">
    <property type="protein sequence ID" value="SAM03352.1"/>
    <property type="molecule type" value="Genomic_DNA"/>
</dbReference>
<gene>
    <name evidence="2" type="primary">ABSGL_09170.1 scaffold 10682</name>
</gene>
<dbReference type="InterPro" id="IPR052831">
    <property type="entry name" value="Apoptosis_promoter"/>
</dbReference>
<dbReference type="OMA" id="ANAIWAS"/>
<dbReference type="PANTHER" id="PTHR48190">
    <property type="entry name" value="PROGRAMMED CELL DEATH PROTEIN 7"/>
    <property type="match status" value="1"/>
</dbReference>
<feature type="region of interest" description="Disordered" evidence="1">
    <location>
        <begin position="71"/>
        <end position="108"/>
    </location>
</feature>
<feature type="region of interest" description="Disordered" evidence="1">
    <location>
        <begin position="233"/>
        <end position="264"/>
    </location>
</feature>
<feature type="compositionally biased region" description="Basic and acidic residues" evidence="1">
    <location>
        <begin position="84"/>
        <end position="95"/>
    </location>
</feature>
<feature type="region of interest" description="Disordered" evidence="1">
    <location>
        <begin position="174"/>
        <end position="199"/>
    </location>
</feature>
<evidence type="ECO:0000313" key="3">
    <source>
        <dbReference type="Proteomes" id="UP000078561"/>
    </source>
</evidence>
<accession>A0A168Q1J4</accession>
<keyword evidence="3" id="KW-1185">Reference proteome</keyword>
<protein>
    <submittedName>
        <fullName evidence="2">Uncharacterized protein</fullName>
    </submittedName>
</protein>
<evidence type="ECO:0000256" key="1">
    <source>
        <dbReference type="SAM" id="MobiDB-lite"/>
    </source>
</evidence>
<name>A0A168Q1J4_ABSGL</name>
<sequence>MVASPNVNLSDLKRRLAQARIEKEQGDSELQTSPVVDASVIQHAMNSADRNLLNVTDEYLQRALNKQLKLDKHKAWRKRHRERKKNEKHDDRARPIDVSPPQSSEIVDQKSIEKAVHERPVDKQQQRRIQQLTTVAEKLIHLRDLRRKKLETKGHFFPESGDDFYNKVKAAALTKDNDKDDNEDTPIQPHADDKWPDDQPLDTNAYNFWLQGWTSVDRLVRIRQEWDQYVISPQGQPSSMASRIPPTMVAPPPPSSQIWASYSK</sequence>
<feature type="compositionally biased region" description="Basic residues" evidence="1">
    <location>
        <begin position="71"/>
        <end position="83"/>
    </location>
</feature>